<feature type="transmembrane region" description="Helical" evidence="6">
    <location>
        <begin position="152"/>
        <end position="171"/>
    </location>
</feature>
<reference evidence="7 8" key="1">
    <citation type="submission" date="2020-08" db="EMBL/GenBank/DDBJ databases">
        <title>Sequencing the genomes of 1000 actinobacteria strains.</title>
        <authorList>
            <person name="Klenk H.-P."/>
        </authorList>
    </citation>
    <scope>NUCLEOTIDE SEQUENCE [LARGE SCALE GENOMIC DNA]</scope>
    <source>
        <strain evidence="7 8">DSM 105498</strain>
    </source>
</reference>
<dbReference type="Proteomes" id="UP000589626">
    <property type="component" value="Unassembled WGS sequence"/>
</dbReference>
<gene>
    <name evidence="7" type="ORF">FHU40_000074</name>
</gene>
<name>A0A7W4VRR6_9ACTN</name>
<keyword evidence="2" id="KW-1003">Cell membrane</keyword>
<dbReference type="PANTHER" id="PTHR30250:SF11">
    <property type="entry name" value="O-ANTIGEN TRANSPORTER-RELATED"/>
    <property type="match status" value="1"/>
</dbReference>
<evidence type="ECO:0000256" key="5">
    <source>
        <dbReference type="ARBA" id="ARBA00023136"/>
    </source>
</evidence>
<evidence type="ECO:0000256" key="2">
    <source>
        <dbReference type="ARBA" id="ARBA00022475"/>
    </source>
</evidence>
<keyword evidence="4 6" id="KW-1133">Transmembrane helix</keyword>
<feature type="transmembrane region" description="Helical" evidence="6">
    <location>
        <begin position="12"/>
        <end position="33"/>
    </location>
</feature>
<evidence type="ECO:0000256" key="4">
    <source>
        <dbReference type="ARBA" id="ARBA00022989"/>
    </source>
</evidence>
<sequence>MSVASHRLAAVFRGGGSIAIAMGVMNVATYAFTMIAARLLGPRSYGAFASLMAALLVIAVLQLGLQATAARRIAAEPEHVAQIEKTVLGVTYRAALGLGVVLLVLTPVLNQVLRLESLATAALISVVSIPFTVMGGQAGVLQGERRWGALSVVYLLSGVPRLVIGTALILWQPTETVALVGVGLGACAPVVAGWWFLRRPRDVGAGSADHGFRNVMREILHNSQTLLAFFALSNADIVVARNVLDPHDAGLYAGGLILTKAVLFLPQFVVVVAFPSMATIGQARRALTASLSLVLAIGLLVVLGAALLPDLALVFVGGSDYREIGDHLWIFALLGIVLAMLQLLVYSVLARQGRRSVYLVWAALAVMVGVGLTCSSLRGLLTVVTCTDAALLAVLLVVSLRVVRPAER</sequence>
<feature type="transmembrane region" description="Helical" evidence="6">
    <location>
        <begin position="86"/>
        <end position="106"/>
    </location>
</feature>
<comment type="caution">
    <text evidence="7">The sequence shown here is derived from an EMBL/GenBank/DDBJ whole genome shotgun (WGS) entry which is preliminary data.</text>
</comment>
<feature type="transmembrane region" description="Helical" evidence="6">
    <location>
        <begin position="250"/>
        <end position="274"/>
    </location>
</feature>
<feature type="transmembrane region" description="Helical" evidence="6">
    <location>
        <begin position="177"/>
        <end position="197"/>
    </location>
</feature>
<protein>
    <submittedName>
        <fullName evidence="7">O-antigen/teichoic acid export membrane protein</fullName>
    </submittedName>
</protein>
<keyword evidence="5 6" id="KW-0472">Membrane</keyword>
<feature type="transmembrane region" description="Helical" evidence="6">
    <location>
        <begin position="356"/>
        <end position="373"/>
    </location>
</feature>
<dbReference type="GO" id="GO:0005886">
    <property type="term" value="C:plasma membrane"/>
    <property type="evidence" value="ECO:0007669"/>
    <property type="project" value="UniProtKB-SubCell"/>
</dbReference>
<feature type="transmembrane region" description="Helical" evidence="6">
    <location>
        <begin position="45"/>
        <end position="65"/>
    </location>
</feature>
<keyword evidence="3 6" id="KW-0812">Transmembrane</keyword>
<dbReference type="InterPro" id="IPR050833">
    <property type="entry name" value="Poly_Biosynth_Transport"/>
</dbReference>
<evidence type="ECO:0000256" key="3">
    <source>
        <dbReference type="ARBA" id="ARBA00022692"/>
    </source>
</evidence>
<dbReference type="EMBL" id="JACHWR010000001">
    <property type="protein sequence ID" value="MBB3040273.1"/>
    <property type="molecule type" value="Genomic_DNA"/>
</dbReference>
<dbReference type="RefSeq" id="WP_252275284.1">
    <property type="nucleotide sequence ID" value="NZ_JACHWR010000001.1"/>
</dbReference>
<feature type="transmembrane region" description="Helical" evidence="6">
    <location>
        <begin position="226"/>
        <end position="244"/>
    </location>
</feature>
<feature type="transmembrane region" description="Helical" evidence="6">
    <location>
        <begin position="379"/>
        <end position="403"/>
    </location>
</feature>
<keyword evidence="8" id="KW-1185">Reference proteome</keyword>
<accession>A0A7W4VRR6</accession>
<organism evidence="7 8">
    <name type="scientific">Nocardioides soli</name>
    <dbReference type="NCBI Taxonomy" id="1036020"/>
    <lineage>
        <taxon>Bacteria</taxon>
        <taxon>Bacillati</taxon>
        <taxon>Actinomycetota</taxon>
        <taxon>Actinomycetes</taxon>
        <taxon>Propionibacteriales</taxon>
        <taxon>Nocardioidaceae</taxon>
        <taxon>Nocardioides</taxon>
    </lineage>
</organism>
<evidence type="ECO:0000313" key="7">
    <source>
        <dbReference type="EMBL" id="MBB3040273.1"/>
    </source>
</evidence>
<evidence type="ECO:0000313" key="8">
    <source>
        <dbReference type="Proteomes" id="UP000589626"/>
    </source>
</evidence>
<feature type="transmembrane region" description="Helical" evidence="6">
    <location>
        <begin position="118"/>
        <end position="140"/>
    </location>
</feature>
<feature type="transmembrane region" description="Helical" evidence="6">
    <location>
        <begin position="328"/>
        <end position="349"/>
    </location>
</feature>
<comment type="subcellular location">
    <subcellularLocation>
        <location evidence="1">Cell membrane</location>
        <topology evidence="1">Multi-pass membrane protein</topology>
    </subcellularLocation>
</comment>
<feature type="transmembrane region" description="Helical" evidence="6">
    <location>
        <begin position="286"/>
        <end position="308"/>
    </location>
</feature>
<proteinExistence type="predicted"/>
<evidence type="ECO:0000256" key="6">
    <source>
        <dbReference type="SAM" id="Phobius"/>
    </source>
</evidence>
<dbReference type="PANTHER" id="PTHR30250">
    <property type="entry name" value="PST FAMILY PREDICTED COLANIC ACID TRANSPORTER"/>
    <property type="match status" value="1"/>
</dbReference>
<dbReference type="AlphaFoldDB" id="A0A7W4VRR6"/>
<evidence type="ECO:0000256" key="1">
    <source>
        <dbReference type="ARBA" id="ARBA00004651"/>
    </source>
</evidence>